<feature type="non-terminal residue" evidence="1">
    <location>
        <position position="101"/>
    </location>
</feature>
<name>G7PSR3_MACFA</name>
<dbReference type="AlphaFoldDB" id="G7PSR3"/>
<sequence>THTHHAPRNHSHRRRFLELFPPVLSLTHLHPMSCPDLVFWAWLLLLLFQRSLWFYEGCLAGRGWARPGFRCLWPRQPREQATEAEQLLLKTARDSSSQPPP</sequence>
<gene>
    <name evidence="1" type="ORF">EGM_07188</name>
</gene>
<reference evidence="1" key="1">
    <citation type="journal article" date="2011" name="Nat. Biotechnol.">
        <title>Genome sequencing and comparison of two nonhuman primate animal models, the cynomolgus and Chinese rhesus macaques.</title>
        <authorList>
            <person name="Yan G."/>
            <person name="Zhang G."/>
            <person name="Fang X."/>
            <person name="Zhang Y."/>
            <person name="Li C."/>
            <person name="Ling F."/>
            <person name="Cooper D.N."/>
            <person name="Li Q."/>
            <person name="Li Y."/>
            <person name="van Gool A.J."/>
            <person name="Du H."/>
            <person name="Chen J."/>
            <person name="Chen R."/>
            <person name="Zhang P."/>
            <person name="Huang Z."/>
            <person name="Thompson J.R."/>
            <person name="Meng Y."/>
            <person name="Bai Y."/>
            <person name="Wang J."/>
            <person name="Zhuo M."/>
            <person name="Wang T."/>
            <person name="Huang Y."/>
            <person name="Wei L."/>
            <person name="Li J."/>
            <person name="Wang Z."/>
            <person name="Hu H."/>
            <person name="Yang P."/>
            <person name="Le L."/>
            <person name="Stenson P.D."/>
            <person name="Li B."/>
            <person name="Liu X."/>
            <person name="Ball E.V."/>
            <person name="An N."/>
            <person name="Huang Q."/>
            <person name="Zhang Y."/>
            <person name="Fan W."/>
            <person name="Zhang X."/>
            <person name="Li Y."/>
            <person name="Wang W."/>
            <person name="Katze M.G."/>
            <person name="Su B."/>
            <person name="Nielsen R."/>
            <person name="Yang H."/>
            <person name="Wang J."/>
            <person name="Wang X."/>
            <person name="Wang J."/>
        </authorList>
    </citation>
    <scope>NUCLEOTIDE SEQUENCE [LARGE SCALE GENOMIC DNA]</scope>
    <source>
        <strain evidence="1">CE-4</strain>
    </source>
</reference>
<proteinExistence type="predicted"/>
<organism>
    <name type="scientific">Macaca fascicularis</name>
    <name type="common">Crab-eating macaque</name>
    <name type="synonym">Cynomolgus monkey</name>
    <dbReference type="NCBI Taxonomy" id="9541"/>
    <lineage>
        <taxon>Eukaryota</taxon>
        <taxon>Metazoa</taxon>
        <taxon>Chordata</taxon>
        <taxon>Craniata</taxon>
        <taxon>Vertebrata</taxon>
        <taxon>Euteleostomi</taxon>
        <taxon>Mammalia</taxon>
        <taxon>Eutheria</taxon>
        <taxon>Euarchontoglires</taxon>
        <taxon>Primates</taxon>
        <taxon>Haplorrhini</taxon>
        <taxon>Catarrhini</taxon>
        <taxon>Cercopithecidae</taxon>
        <taxon>Cercopithecinae</taxon>
        <taxon>Macaca</taxon>
    </lineage>
</organism>
<evidence type="ECO:0000313" key="1">
    <source>
        <dbReference type="EMBL" id="EHH57529.1"/>
    </source>
</evidence>
<feature type="non-terminal residue" evidence="1">
    <location>
        <position position="1"/>
    </location>
</feature>
<dbReference type="Proteomes" id="UP000009130">
    <property type="component" value="Chromosome 15"/>
</dbReference>
<protein>
    <submittedName>
        <fullName evidence="1">Uncharacterized protein</fullName>
    </submittedName>
</protein>
<accession>G7PSR3</accession>
<dbReference type="EMBL" id="CM001290">
    <property type="protein sequence ID" value="EHH57529.1"/>
    <property type="molecule type" value="Genomic_DNA"/>
</dbReference>